<evidence type="ECO:0000256" key="2">
    <source>
        <dbReference type="ARBA" id="ARBA00022525"/>
    </source>
</evidence>
<keyword evidence="6" id="KW-1185">Reference proteome</keyword>
<dbReference type="SUPFAM" id="SSF49842">
    <property type="entry name" value="TNF-like"/>
    <property type="match status" value="1"/>
</dbReference>
<evidence type="ECO:0000313" key="5">
    <source>
        <dbReference type="Ensembl" id="ENSPFOP00000022271.1"/>
    </source>
</evidence>
<evidence type="ECO:0000256" key="3">
    <source>
        <dbReference type="ARBA" id="ARBA00022729"/>
    </source>
</evidence>
<evidence type="ECO:0000313" key="6">
    <source>
        <dbReference type="Proteomes" id="UP000028760"/>
    </source>
</evidence>
<dbReference type="PANTHER" id="PTHR22923:SF102">
    <property type="entry name" value="CEREBELLIN 13-RELATED"/>
    <property type="match status" value="1"/>
</dbReference>
<protein>
    <submittedName>
        <fullName evidence="5">Cerebellin 10</fullName>
    </submittedName>
</protein>
<dbReference type="GO" id="GO:0005576">
    <property type="term" value="C:extracellular region"/>
    <property type="evidence" value="ECO:0007669"/>
    <property type="project" value="UniProtKB-SubCell"/>
</dbReference>
<reference evidence="6" key="1">
    <citation type="submission" date="2013-10" db="EMBL/GenBank/DDBJ databases">
        <authorList>
            <person name="Schartl M."/>
            <person name="Warren W."/>
        </authorList>
    </citation>
    <scope>NUCLEOTIDE SEQUENCE [LARGE SCALE GENOMIC DNA]</scope>
    <source>
        <strain evidence="6">female</strain>
    </source>
</reference>
<keyword evidence="2" id="KW-0964">Secreted</keyword>
<accession>A0A096LSY0</accession>
<comment type="subcellular location">
    <subcellularLocation>
        <location evidence="1">Secreted</location>
    </subcellularLocation>
</comment>
<dbReference type="Ensembl" id="ENSPFOT00000031140.1">
    <property type="protein sequence ID" value="ENSPFOP00000022271.1"/>
    <property type="gene ID" value="ENSPFOG00000023070.1"/>
</dbReference>
<dbReference type="Proteomes" id="UP000028760">
    <property type="component" value="Unassembled WGS sequence"/>
</dbReference>
<feature type="domain" description="C1q" evidence="4">
    <location>
        <begin position="83"/>
        <end position="222"/>
    </location>
</feature>
<dbReference type="GeneTree" id="ENSGT00950000183116"/>
<name>A0A096LSY0_POEFO</name>
<evidence type="ECO:0000256" key="1">
    <source>
        <dbReference type="ARBA" id="ARBA00004613"/>
    </source>
</evidence>
<reference evidence="5" key="3">
    <citation type="submission" date="2025-09" db="UniProtKB">
        <authorList>
            <consortium name="Ensembl"/>
        </authorList>
    </citation>
    <scope>IDENTIFICATION</scope>
</reference>
<organism evidence="5 6">
    <name type="scientific">Poecilia formosa</name>
    <name type="common">Amazon molly</name>
    <name type="synonym">Limia formosa</name>
    <dbReference type="NCBI Taxonomy" id="48698"/>
    <lineage>
        <taxon>Eukaryota</taxon>
        <taxon>Metazoa</taxon>
        <taxon>Chordata</taxon>
        <taxon>Craniata</taxon>
        <taxon>Vertebrata</taxon>
        <taxon>Euteleostomi</taxon>
        <taxon>Actinopterygii</taxon>
        <taxon>Neopterygii</taxon>
        <taxon>Teleostei</taxon>
        <taxon>Neoteleostei</taxon>
        <taxon>Acanthomorphata</taxon>
        <taxon>Ovalentaria</taxon>
        <taxon>Atherinomorphae</taxon>
        <taxon>Cyprinodontiformes</taxon>
        <taxon>Poeciliidae</taxon>
        <taxon>Poeciliinae</taxon>
        <taxon>Poecilia</taxon>
    </lineage>
</organism>
<dbReference type="InterPro" id="IPR050822">
    <property type="entry name" value="Cerebellin_Synaptic_Org"/>
</dbReference>
<dbReference type="Gene3D" id="2.60.120.40">
    <property type="match status" value="1"/>
</dbReference>
<dbReference type="AlphaFoldDB" id="A0A096LSY0"/>
<proteinExistence type="predicted"/>
<dbReference type="Pfam" id="PF00386">
    <property type="entry name" value="C1q"/>
    <property type="match status" value="1"/>
</dbReference>
<dbReference type="PANTHER" id="PTHR22923">
    <property type="entry name" value="CEREBELLIN-RELATED"/>
    <property type="match status" value="1"/>
</dbReference>
<keyword evidence="3" id="KW-0732">Signal</keyword>
<dbReference type="InterPro" id="IPR001073">
    <property type="entry name" value="C1q_dom"/>
</dbReference>
<dbReference type="EMBL" id="AYCK01005345">
    <property type="status" value="NOT_ANNOTATED_CDS"/>
    <property type="molecule type" value="Genomic_DNA"/>
</dbReference>
<reference evidence="5" key="2">
    <citation type="submission" date="2025-08" db="UniProtKB">
        <authorList>
            <consortium name="Ensembl"/>
        </authorList>
    </citation>
    <scope>IDENTIFICATION</scope>
</reference>
<dbReference type="EMBL" id="AYCK01005344">
    <property type="status" value="NOT_ANNOTATED_CDS"/>
    <property type="molecule type" value="Genomic_DNA"/>
</dbReference>
<dbReference type="PROSITE" id="PS50871">
    <property type="entry name" value="C1Q"/>
    <property type="match status" value="1"/>
</dbReference>
<evidence type="ECO:0000259" key="4">
    <source>
        <dbReference type="PROSITE" id="PS50871"/>
    </source>
</evidence>
<dbReference type="PRINTS" id="PR00007">
    <property type="entry name" value="COMPLEMNTC1Q"/>
</dbReference>
<sequence>TLLNVIVKFVLFNSSVKERELEVQKKRLDKLKQQHQVIFWLKLNQIEQDSFVCMISAQAEELISVKVKANNTGNEVEILRREGEVNRVAFSASLLDSGSEDIGPFNAQTNLVFRRVVANIGNAYNPNTGFFIAPVRGVYHFEFFIYGHGHASHGSGAALSKNGEHIVLGYEHQASLGVNAGNSATLLLEVGDVVFLRQWKNTRIHDSQSHHTTFSGHLLFPM</sequence>
<dbReference type="InterPro" id="IPR008983">
    <property type="entry name" value="Tumour_necrosis_fac-like_dom"/>
</dbReference>
<dbReference type="SMART" id="SM00110">
    <property type="entry name" value="C1Q"/>
    <property type="match status" value="1"/>
</dbReference>